<dbReference type="STRING" id="58117.SAMN05421833_110181"/>
<evidence type="ECO:0000313" key="3">
    <source>
        <dbReference type="Proteomes" id="UP000186096"/>
    </source>
</evidence>
<evidence type="ECO:0000313" key="2">
    <source>
        <dbReference type="EMBL" id="SIR54840.1"/>
    </source>
</evidence>
<organism evidence="2 3">
    <name type="scientific">Microbispora rosea</name>
    <dbReference type="NCBI Taxonomy" id="58117"/>
    <lineage>
        <taxon>Bacteria</taxon>
        <taxon>Bacillati</taxon>
        <taxon>Actinomycetota</taxon>
        <taxon>Actinomycetes</taxon>
        <taxon>Streptosporangiales</taxon>
        <taxon>Streptosporangiaceae</taxon>
        <taxon>Microbispora</taxon>
    </lineage>
</organism>
<keyword evidence="3" id="KW-1185">Reference proteome</keyword>
<accession>A0A1N7BU56</accession>
<feature type="region of interest" description="Disordered" evidence="1">
    <location>
        <begin position="36"/>
        <end position="65"/>
    </location>
</feature>
<sequence>MNLVFEFSVTPATGYRPAPHTGPFCHGRHFLRRGLRCAAGPGSTPTPKTRAHPLSRKENYEHYHR</sequence>
<dbReference type="EMBL" id="FTNI01000010">
    <property type="protein sequence ID" value="SIR54840.1"/>
    <property type="molecule type" value="Genomic_DNA"/>
</dbReference>
<evidence type="ECO:0000256" key="1">
    <source>
        <dbReference type="SAM" id="MobiDB-lite"/>
    </source>
</evidence>
<proteinExistence type="predicted"/>
<feature type="compositionally biased region" description="Basic and acidic residues" evidence="1">
    <location>
        <begin position="55"/>
        <end position="65"/>
    </location>
</feature>
<reference evidence="3" key="1">
    <citation type="submission" date="2017-01" db="EMBL/GenBank/DDBJ databases">
        <authorList>
            <person name="Varghese N."/>
            <person name="Submissions S."/>
        </authorList>
    </citation>
    <scope>NUCLEOTIDE SEQUENCE [LARGE SCALE GENOMIC DNA]</scope>
    <source>
        <strain evidence="3">ATCC 12950</strain>
    </source>
</reference>
<dbReference type="Proteomes" id="UP000186096">
    <property type="component" value="Unassembled WGS sequence"/>
</dbReference>
<dbReference type="AlphaFoldDB" id="A0A1N7BU56"/>
<gene>
    <name evidence="2" type="ORF">SAMN05421833_110181</name>
</gene>
<protein>
    <submittedName>
        <fullName evidence="2">Uncharacterized protein</fullName>
    </submittedName>
</protein>
<name>A0A1N7BU56_9ACTN</name>